<feature type="binding site" evidence="6">
    <location>
        <position position="229"/>
    </location>
    <ligand>
        <name>Mg(2+)</name>
        <dbReference type="ChEBI" id="CHEBI:18420"/>
    </ligand>
</feature>
<dbReference type="InterPro" id="IPR013342">
    <property type="entry name" value="Mandelate_racemase_C"/>
</dbReference>
<dbReference type="CDD" id="cd03319">
    <property type="entry name" value="L-Ala-DL-Glu_epimerase"/>
    <property type="match status" value="1"/>
</dbReference>
<feature type="binding site" evidence="6">
    <location>
        <position position="180"/>
    </location>
    <ligand>
        <name>Mg(2+)</name>
        <dbReference type="ChEBI" id="CHEBI:18420"/>
    </ligand>
</feature>
<dbReference type="GO" id="GO:0000287">
    <property type="term" value="F:magnesium ion binding"/>
    <property type="evidence" value="ECO:0007669"/>
    <property type="project" value="UniProtKB-ARBA"/>
</dbReference>
<protein>
    <recommendedName>
        <fullName evidence="7">Dipeptide epimerase</fullName>
        <ecNumber evidence="7">5.1.1.-</ecNumber>
    </recommendedName>
</protein>
<evidence type="ECO:0000256" key="5">
    <source>
        <dbReference type="PIRSR" id="PIRSR634603-1"/>
    </source>
</evidence>
<feature type="active site" description="Proton acceptor; specific for (S)-substrate epimerization" evidence="5">
    <location>
        <position position="251"/>
    </location>
</feature>
<evidence type="ECO:0000256" key="1">
    <source>
        <dbReference type="ARBA" id="ARBA00008031"/>
    </source>
</evidence>
<evidence type="ECO:0000313" key="10">
    <source>
        <dbReference type="Proteomes" id="UP000074310"/>
    </source>
</evidence>
<dbReference type="NCBIfam" id="NF042940">
    <property type="entry name" value="racemase_DgcA"/>
    <property type="match status" value="1"/>
</dbReference>
<sequence>MVRDTPIRHLDAHHDRFGLNAPFRIARGVKTAADVVTVTVREGAQVGRGEGVPYARYGETIESALTELADIRPLVEAGAGRADIAAAMRAGAARNALDAALWDLEARLAGSSVAALAGIAEPAPVASAITITIDTPSAMAARAARLARVPLLKIKVDREGAAEQLAAVRAVAPALRLIVDPNESWTIDTLRDLHDRLVAHRVDLLEQPLPADRDQDLADFASAIPICADEALHTRADLPALAGRYDYVNIKLDKTGGLTEALALATAAREQGFGLMVGCMVCSSLGIAPALPIAREAAFVDLDGPLWLAEDRAGGVRDHDGMLHPPAPGFWGGP</sequence>
<evidence type="ECO:0000256" key="7">
    <source>
        <dbReference type="RuleBase" id="RU366006"/>
    </source>
</evidence>
<dbReference type="InterPro" id="IPR018110">
    <property type="entry name" value="Mandel_Rmase/mucon_lact_enz_CS"/>
</dbReference>
<dbReference type="Gene3D" id="3.20.20.120">
    <property type="entry name" value="Enolase-like C-terminal domain"/>
    <property type="match status" value="1"/>
</dbReference>
<dbReference type="SUPFAM" id="SSF54826">
    <property type="entry name" value="Enolase N-terminal domain-like"/>
    <property type="match status" value="1"/>
</dbReference>
<dbReference type="InterPro" id="IPR013341">
    <property type="entry name" value="Mandelate_racemase_N_dom"/>
</dbReference>
<dbReference type="SUPFAM" id="SSF51604">
    <property type="entry name" value="Enolase C-terminal domain-like"/>
    <property type="match status" value="1"/>
</dbReference>
<dbReference type="Pfam" id="PF13378">
    <property type="entry name" value="MR_MLE_C"/>
    <property type="match status" value="1"/>
</dbReference>
<dbReference type="PANTHER" id="PTHR48080">
    <property type="entry name" value="D-GALACTONATE DEHYDRATASE-RELATED"/>
    <property type="match status" value="1"/>
</dbReference>
<dbReference type="InterPro" id="IPR029017">
    <property type="entry name" value="Enolase-like_N"/>
</dbReference>
<dbReference type="SMART" id="SM00922">
    <property type="entry name" value="MR_MLE"/>
    <property type="match status" value="1"/>
</dbReference>
<accession>A0A147I5K5</accession>
<dbReference type="PROSITE" id="PS00909">
    <property type="entry name" value="MR_MLE_2"/>
    <property type="match status" value="1"/>
</dbReference>
<feature type="binding site" evidence="6">
    <location>
        <position position="206"/>
    </location>
    <ligand>
        <name>Mg(2+)</name>
        <dbReference type="ChEBI" id="CHEBI:18420"/>
    </ligand>
</feature>
<dbReference type="EC" id="5.1.1.-" evidence="7"/>
<dbReference type="Pfam" id="PF02746">
    <property type="entry name" value="MR_MLE_N"/>
    <property type="match status" value="1"/>
</dbReference>
<evidence type="ECO:0000256" key="3">
    <source>
        <dbReference type="ARBA" id="ARBA00022842"/>
    </source>
</evidence>
<keyword evidence="3 6" id="KW-0460">Magnesium</keyword>
<feature type="active site" description="Proton acceptor; specific for (R)-substrate epimerization" evidence="5">
    <location>
        <position position="155"/>
    </location>
</feature>
<keyword evidence="10" id="KW-1185">Reference proteome</keyword>
<dbReference type="SFLD" id="SFLDG00180">
    <property type="entry name" value="muconate_cycloisomerase"/>
    <property type="match status" value="1"/>
</dbReference>
<evidence type="ECO:0000259" key="8">
    <source>
        <dbReference type="SMART" id="SM00922"/>
    </source>
</evidence>
<dbReference type="RefSeq" id="WP_058755176.1">
    <property type="nucleotide sequence ID" value="NZ_LDTB01000014.1"/>
</dbReference>
<dbReference type="GO" id="GO:0016855">
    <property type="term" value="F:racemase and epimerase activity, acting on amino acids and derivatives"/>
    <property type="evidence" value="ECO:0007669"/>
    <property type="project" value="UniProtKB-UniRule"/>
</dbReference>
<dbReference type="EMBL" id="LDTB01000014">
    <property type="protein sequence ID" value="KTT73891.1"/>
    <property type="molecule type" value="Genomic_DNA"/>
</dbReference>
<dbReference type="InterPro" id="IPR036849">
    <property type="entry name" value="Enolase-like_C_sf"/>
</dbReference>
<dbReference type="AlphaFoldDB" id="A0A147I5K5"/>
<comment type="cofactor">
    <cofactor evidence="6 7">
        <name>Mg(2+)</name>
        <dbReference type="ChEBI" id="CHEBI:18420"/>
    </cofactor>
    <text evidence="6 7">Binds 1 Mg(2+) ion per subunit.</text>
</comment>
<proteinExistence type="inferred from homology"/>
<dbReference type="Gene3D" id="3.30.390.10">
    <property type="entry name" value="Enolase-like, N-terminal domain"/>
    <property type="match status" value="1"/>
</dbReference>
<dbReference type="InterPro" id="IPR034603">
    <property type="entry name" value="Dipeptide_epimerase"/>
</dbReference>
<feature type="domain" description="Mandelate racemase/muconate lactonizing enzyme C-terminal" evidence="8">
    <location>
        <begin position="136"/>
        <end position="227"/>
    </location>
</feature>
<keyword evidence="4 7" id="KW-0413">Isomerase</keyword>
<keyword evidence="2 6" id="KW-0479">Metal-binding</keyword>
<dbReference type="SFLD" id="SFLDS00001">
    <property type="entry name" value="Enolase"/>
    <property type="match status" value="1"/>
</dbReference>
<dbReference type="InterPro" id="IPR029065">
    <property type="entry name" value="Enolase_C-like"/>
</dbReference>
<evidence type="ECO:0000313" key="9">
    <source>
        <dbReference type="EMBL" id="KTT73891.1"/>
    </source>
</evidence>
<dbReference type="InterPro" id="IPR034593">
    <property type="entry name" value="DgoD-like"/>
</dbReference>
<dbReference type="OrthoDB" id="9782675at2"/>
<dbReference type="GO" id="GO:0009063">
    <property type="term" value="P:amino acid catabolic process"/>
    <property type="evidence" value="ECO:0007669"/>
    <property type="project" value="InterPro"/>
</dbReference>
<organism evidence="9 10">
    <name type="scientific">Sphingomonas endophytica</name>
    <dbReference type="NCBI Taxonomy" id="869719"/>
    <lineage>
        <taxon>Bacteria</taxon>
        <taxon>Pseudomonadati</taxon>
        <taxon>Pseudomonadota</taxon>
        <taxon>Alphaproteobacteria</taxon>
        <taxon>Sphingomonadales</taxon>
        <taxon>Sphingomonadaceae</taxon>
        <taxon>Sphingomonas</taxon>
    </lineage>
</organism>
<reference evidence="9 10" key="1">
    <citation type="journal article" date="2016" name="Front. Microbiol.">
        <title>Genomic Resource of Rice Seed Associated Bacteria.</title>
        <authorList>
            <person name="Midha S."/>
            <person name="Bansal K."/>
            <person name="Sharma S."/>
            <person name="Kumar N."/>
            <person name="Patil P.P."/>
            <person name="Chaudhry V."/>
            <person name="Patil P.B."/>
        </authorList>
    </citation>
    <scope>NUCLEOTIDE SEQUENCE [LARGE SCALE GENOMIC DNA]</scope>
    <source>
        <strain evidence="9 10">NS334</strain>
    </source>
</reference>
<dbReference type="Proteomes" id="UP000074310">
    <property type="component" value="Unassembled WGS sequence"/>
</dbReference>
<gene>
    <name evidence="9" type="ORF">NS334_06615</name>
</gene>
<name>A0A147I5K5_9SPHN</name>
<dbReference type="PATRIC" id="fig|869719.3.peg.786"/>
<comment type="caution">
    <text evidence="9">The sequence shown here is derived from an EMBL/GenBank/DDBJ whole genome shotgun (WGS) entry which is preliminary data.</text>
</comment>
<dbReference type="SFLD" id="SFLDF00010">
    <property type="entry name" value="dipeptide_epimerase"/>
    <property type="match status" value="1"/>
</dbReference>
<evidence type="ECO:0000256" key="2">
    <source>
        <dbReference type="ARBA" id="ARBA00022723"/>
    </source>
</evidence>
<evidence type="ECO:0000256" key="4">
    <source>
        <dbReference type="ARBA" id="ARBA00023235"/>
    </source>
</evidence>
<comment type="similarity">
    <text evidence="1 7">Belongs to the mandelate racemase/muconate lactonizing enzyme family.</text>
</comment>
<evidence type="ECO:0000256" key="6">
    <source>
        <dbReference type="PIRSR" id="PIRSR634603-3"/>
    </source>
</evidence>
<dbReference type="PANTHER" id="PTHR48080:SF3">
    <property type="entry name" value="ENOLASE SUPERFAMILY MEMBER DDB_G0284701"/>
    <property type="match status" value="1"/>
</dbReference>